<gene>
    <name evidence="6" type="primary">AS_0</name>
    <name evidence="6" type="ORF">CK203_038065</name>
</gene>
<dbReference type="EMBL" id="QGNW01000254">
    <property type="protein sequence ID" value="RVW81306.1"/>
    <property type="molecule type" value="Genomic_DNA"/>
</dbReference>
<evidence type="ECO:0000256" key="1">
    <source>
        <dbReference type="ARBA" id="ARBA00009995"/>
    </source>
</evidence>
<protein>
    <recommendedName>
        <fullName evidence="5">Glycosyltransferase</fullName>
        <ecNumber evidence="5">2.4.1.-</ecNumber>
    </recommendedName>
</protein>
<sequence>MEETPHIAILTNPGMGHLIPFVELAKRLVLSHNFSVTCLVPTIGSPSKAQETVLKCLPHGISYLFLPAVSFDDLKEDVRAEIKVSLTMSRSLSPLREVLKSIMIRTRLVALIVDPYGTDAFDLAEEFGVPSYIFFMSNAMALSFCLHLPKLDEMISCEYRDLPEPVKIPGCIPVQGRDLMDPVRDRKNEAYKVFLHHVKRFTLAEGIIVNSFMDLEAGAVRALQDGGLVKPPVYPVGPLVRTWSRIGDDDDSECLRWLDGQPDGSVLYVSFGSGGTLSYDQVNELALGLEMSEQRFLWVLRTPNDRSSNAAYLTNQSQNDAFDYLPKGFRDRTRGQGLILPSWAPQIKVLSHSSVSGFLTHCGWNSTLESIMCGVPLIAWPLYSEQKMNAVMLTEGLQVALRPEVNKSGLVQREEIVRVVKGLMTGGGHGVRIRAKELKEAATKALCDDGSSSKALLEFVLVCKNKIGR</sequence>
<dbReference type="Gene3D" id="3.40.50.2000">
    <property type="entry name" value="Glycogen Phosphorylase B"/>
    <property type="match status" value="2"/>
</dbReference>
<name>A0A438HA32_VITVI</name>
<reference evidence="6 7" key="1">
    <citation type="journal article" date="2018" name="PLoS Genet.">
        <title>Population sequencing reveals clonal diversity and ancestral inbreeding in the grapevine cultivar Chardonnay.</title>
        <authorList>
            <person name="Roach M.J."/>
            <person name="Johnson D.L."/>
            <person name="Bohlmann J."/>
            <person name="van Vuuren H.J."/>
            <person name="Jones S.J."/>
            <person name="Pretorius I.S."/>
            <person name="Schmidt S.A."/>
            <person name="Borneman A.R."/>
        </authorList>
    </citation>
    <scope>NUCLEOTIDE SEQUENCE [LARGE SCALE GENOMIC DNA]</scope>
    <source>
        <strain evidence="7">cv. Chardonnay</strain>
        <tissue evidence="6">Leaf</tissue>
    </source>
</reference>
<dbReference type="GO" id="GO:0008194">
    <property type="term" value="F:UDP-glycosyltransferase activity"/>
    <property type="evidence" value="ECO:0007669"/>
    <property type="project" value="InterPro"/>
</dbReference>
<dbReference type="AlphaFoldDB" id="A0A438HA32"/>
<dbReference type="PANTHER" id="PTHR48046">
    <property type="entry name" value="UDP-GLYCOSYLTRANSFERASE 72E1"/>
    <property type="match status" value="1"/>
</dbReference>
<dbReference type="FunFam" id="3.40.50.2000:FF:000051">
    <property type="entry name" value="Glycosyltransferase"/>
    <property type="match status" value="1"/>
</dbReference>
<evidence type="ECO:0000256" key="3">
    <source>
        <dbReference type="ARBA" id="ARBA00022679"/>
    </source>
</evidence>
<proteinExistence type="inferred from homology"/>
<dbReference type="PANTHER" id="PTHR48046:SF6">
    <property type="entry name" value="GLYCOSYLTRANSFERASE"/>
    <property type="match status" value="1"/>
</dbReference>
<dbReference type="InterPro" id="IPR002213">
    <property type="entry name" value="UDP_glucos_trans"/>
</dbReference>
<evidence type="ECO:0000313" key="6">
    <source>
        <dbReference type="EMBL" id="RVW81306.1"/>
    </source>
</evidence>
<organism evidence="6 7">
    <name type="scientific">Vitis vinifera</name>
    <name type="common">Grape</name>
    <dbReference type="NCBI Taxonomy" id="29760"/>
    <lineage>
        <taxon>Eukaryota</taxon>
        <taxon>Viridiplantae</taxon>
        <taxon>Streptophyta</taxon>
        <taxon>Embryophyta</taxon>
        <taxon>Tracheophyta</taxon>
        <taxon>Spermatophyta</taxon>
        <taxon>Magnoliopsida</taxon>
        <taxon>eudicotyledons</taxon>
        <taxon>Gunneridae</taxon>
        <taxon>Pentapetalae</taxon>
        <taxon>rosids</taxon>
        <taxon>Vitales</taxon>
        <taxon>Vitaceae</taxon>
        <taxon>Viteae</taxon>
        <taxon>Vitis</taxon>
    </lineage>
</organism>
<dbReference type="EC" id="2.4.1.-" evidence="5"/>
<dbReference type="PROSITE" id="PS00375">
    <property type="entry name" value="UDPGT"/>
    <property type="match status" value="1"/>
</dbReference>
<keyword evidence="3 4" id="KW-0808">Transferase</keyword>
<dbReference type="Proteomes" id="UP000288805">
    <property type="component" value="Unassembled WGS sequence"/>
</dbReference>
<accession>A0A438HA32</accession>
<evidence type="ECO:0000313" key="7">
    <source>
        <dbReference type="Proteomes" id="UP000288805"/>
    </source>
</evidence>
<dbReference type="FunFam" id="3.40.50.2000:FF:000054">
    <property type="entry name" value="Glycosyltransferase"/>
    <property type="match status" value="1"/>
</dbReference>
<comment type="caution">
    <text evidence="6">The sequence shown here is derived from an EMBL/GenBank/DDBJ whole genome shotgun (WGS) entry which is preliminary data.</text>
</comment>
<dbReference type="SUPFAM" id="SSF53756">
    <property type="entry name" value="UDP-Glycosyltransferase/glycogen phosphorylase"/>
    <property type="match status" value="1"/>
</dbReference>
<dbReference type="Pfam" id="PF00201">
    <property type="entry name" value="UDPGT"/>
    <property type="match status" value="1"/>
</dbReference>
<comment type="similarity">
    <text evidence="1 4">Belongs to the UDP-glycosyltransferase family.</text>
</comment>
<dbReference type="CDD" id="cd03784">
    <property type="entry name" value="GT1_Gtf-like"/>
    <property type="match status" value="1"/>
</dbReference>
<evidence type="ECO:0000256" key="2">
    <source>
        <dbReference type="ARBA" id="ARBA00022676"/>
    </source>
</evidence>
<dbReference type="InterPro" id="IPR035595">
    <property type="entry name" value="UDP_glycos_trans_CS"/>
</dbReference>
<evidence type="ECO:0000256" key="4">
    <source>
        <dbReference type="RuleBase" id="RU003718"/>
    </source>
</evidence>
<keyword evidence="2 4" id="KW-0328">Glycosyltransferase</keyword>
<evidence type="ECO:0000256" key="5">
    <source>
        <dbReference type="RuleBase" id="RU362057"/>
    </source>
</evidence>